<dbReference type="EMBL" id="JARKIB010000274">
    <property type="protein sequence ID" value="KAJ7717649.1"/>
    <property type="molecule type" value="Genomic_DNA"/>
</dbReference>
<comment type="caution">
    <text evidence="2">The sequence shown here is derived from an EMBL/GenBank/DDBJ whole genome shotgun (WGS) entry which is preliminary data.</text>
</comment>
<evidence type="ECO:0000313" key="2">
    <source>
        <dbReference type="EMBL" id="KAJ7717649.1"/>
    </source>
</evidence>
<dbReference type="Proteomes" id="UP001215598">
    <property type="component" value="Unassembled WGS sequence"/>
</dbReference>
<accession>A0AAD7HDD2</accession>
<protein>
    <submittedName>
        <fullName evidence="2">Uncharacterized protein</fullName>
    </submittedName>
</protein>
<sequence length="205" mass="22982">MRAHWPRSRHALSNLVRNHRFEGADEVLPSADPILMQLQRQRNNMRCMPRNEEGHKAEVGVVATYVDAVRSSSVPARGTGITGSSEETNLEGKHPDGRMHEAHLLKHRWVRHLIVAQDTMAKRGPKILSPVVQQRQIPSIWYAPGFLDRLRARRFAMSMVAQRTQVQHQRAPSATSHATGARFRGNIGGLAREAVIAQKSASDLE</sequence>
<gene>
    <name evidence="2" type="ORF">B0H16DRAFT_1475971</name>
</gene>
<dbReference type="AlphaFoldDB" id="A0AAD7HDD2"/>
<organism evidence="2 3">
    <name type="scientific">Mycena metata</name>
    <dbReference type="NCBI Taxonomy" id="1033252"/>
    <lineage>
        <taxon>Eukaryota</taxon>
        <taxon>Fungi</taxon>
        <taxon>Dikarya</taxon>
        <taxon>Basidiomycota</taxon>
        <taxon>Agaricomycotina</taxon>
        <taxon>Agaricomycetes</taxon>
        <taxon>Agaricomycetidae</taxon>
        <taxon>Agaricales</taxon>
        <taxon>Marasmiineae</taxon>
        <taxon>Mycenaceae</taxon>
        <taxon>Mycena</taxon>
    </lineage>
</organism>
<evidence type="ECO:0000313" key="3">
    <source>
        <dbReference type="Proteomes" id="UP001215598"/>
    </source>
</evidence>
<feature type="region of interest" description="Disordered" evidence="1">
    <location>
        <begin position="74"/>
        <end position="95"/>
    </location>
</feature>
<name>A0AAD7HDD2_9AGAR</name>
<proteinExistence type="predicted"/>
<evidence type="ECO:0000256" key="1">
    <source>
        <dbReference type="SAM" id="MobiDB-lite"/>
    </source>
</evidence>
<keyword evidence="3" id="KW-1185">Reference proteome</keyword>
<reference evidence="2" key="1">
    <citation type="submission" date="2023-03" db="EMBL/GenBank/DDBJ databases">
        <title>Massive genome expansion in bonnet fungi (Mycena s.s.) driven by repeated elements and novel gene families across ecological guilds.</title>
        <authorList>
            <consortium name="Lawrence Berkeley National Laboratory"/>
            <person name="Harder C.B."/>
            <person name="Miyauchi S."/>
            <person name="Viragh M."/>
            <person name="Kuo A."/>
            <person name="Thoen E."/>
            <person name="Andreopoulos B."/>
            <person name="Lu D."/>
            <person name="Skrede I."/>
            <person name="Drula E."/>
            <person name="Henrissat B."/>
            <person name="Morin E."/>
            <person name="Kohler A."/>
            <person name="Barry K."/>
            <person name="LaButti K."/>
            <person name="Morin E."/>
            <person name="Salamov A."/>
            <person name="Lipzen A."/>
            <person name="Mereny Z."/>
            <person name="Hegedus B."/>
            <person name="Baldrian P."/>
            <person name="Stursova M."/>
            <person name="Weitz H."/>
            <person name="Taylor A."/>
            <person name="Grigoriev I.V."/>
            <person name="Nagy L.G."/>
            <person name="Martin F."/>
            <person name="Kauserud H."/>
        </authorList>
    </citation>
    <scope>NUCLEOTIDE SEQUENCE</scope>
    <source>
        <strain evidence="2">CBHHK182m</strain>
    </source>
</reference>